<name>L5JNU5_PTEAL</name>
<gene>
    <name evidence="1" type="ORF">PAL_GLEAN10020612</name>
</gene>
<dbReference type="Proteomes" id="UP000010552">
    <property type="component" value="Unassembled WGS sequence"/>
</dbReference>
<keyword evidence="2" id="KW-1185">Reference proteome</keyword>
<proteinExistence type="predicted"/>
<accession>L5JNU5</accession>
<organism evidence="1 2">
    <name type="scientific">Pteropus alecto</name>
    <name type="common">Black flying fox</name>
    <dbReference type="NCBI Taxonomy" id="9402"/>
    <lineage>
        <taxon>Eukaryota</taxon>
        <taxon>Metazoa</taxon>
        <taxon>Chordata</taxon>
        <taxon>Craniata</taxon>
        <taxon>Vertebrata</taxon>
        <taxon>Euteleostomi</taxon>
        <taxon>Mammalia</taxon>
        <taxon>Eutheria</taxon>
        <taxon>Laurasiatheria</taxon>
        <taxon>Chiroptera</taxon>
        <taxon>Yinpterochiroptera</taxon>
        <taxon>Pteropodoidea</taxon>
        <taxon>Pteropodidae</taxon>
        <taxon>Pteropodinae</taxon>
        <taxon>Pteropus</taxon>
    </lineage>
</organism>
<sequence length="125" mass="13895">MPQVAIEIPSSSANHNHHESATGEVCENCSGISTPLLPTSMSYSYPQYLRGDCEMGRIECLYLEGMLLESVIPMERQENVYLLENAGLERESYVYTNTGETQRQLEQTGHPATEVSGFLFSSLLS</sequence>
<dbReference type="InParanoid" id="L5JNU5"/>
<dbReference type="EMBL" id="KB031153">
    <property type="protein sequence ID" value="ELK01020.1"/>
    <property type="molecule type" value="Genomic_DNA"/>
</dbReference>
<reference evidence="2" key="1">
    <citation type="journal article" date="2013" name="Science">
        <title>Comparative analysis of bat genomes provides insight into the evolution of flight and immunity.</title>
        <authorList>
            <person name="Zhang G."/>
            <person name="Cowled C."/>
            <person name="Shi Z."/>
            <person name="Huang Z."/>
            <person name="Bishop-Lilly K.A."/>
            <person name="Fang X."/>
            <person name="Wynne J.W."/>
            <person name="Xiong Z."/>
            <person name="Baker M.L."/>
            <person name="Zhao W."/>
            <person name="Tachedjian M."/>
            <person name="Zhu Y."/>
            <person name="Zhou P."/>
            <person name="Jiang X."/>
            <person name="Ng J."/>
            <person name="Yang L."/>
            <person name="Wu L."/>
            <person name="Xiao J."/>
            <person name="Feng Y."/>
            <person name="Chen Y."/>
            <person name="Sun X."/>
            <person name="Zhang Y."/>
            <person name="Marsh G.A."/>
            <person name="Crameri G."/>
            <person name="Broder C.C."/>
            <person name="Frey K.G."/>
            <person name="Wang L.F."/>
            <person name="Wang J."/>
        </authorList>
    </citation>
    <scope>NUCLEOTIDE SEQUENCE [LARGE SCALE GENOMIC DNA]</scope>
</reference>
<dbReference type="AlphaFoldDB" id="L5JNU5"/>
<protein>
    <submittedName>
        <fullName evidence="1">Uncharacterized protein</fullName>
    </submittedName>
</protein>
<evidence type="ECO:0000313" key="1">
    <source>
        <dbReference type="EMBL" id="ELK01020.1"/>
    </source>
</evidence>
<evidence type="ECO:0000313" key="2">
    <source>
        <dbReference type="Proteomes" id="UP000010552"/>
    </source>
</evidence>